<evidence type="ECO:0000256" key="3">
    <source>
        <dbReference type="ARBA" id="ARBA00022692"/>
    </source>
</evidence>
<reference evidence="8 9" key="1">
    <citation type="submission" date="2024-02" db="EMBL/GenBank/DDBJ databases">
        <title>High-quality chromosome-scale genome assembly of Pensacola bahiagrass (Paspalum notatum Flugge var. saurae).</title>
        <authorList>
            <person name="Vega J.M."/>
            <person name="Podio M."/>
            <person name="Orjuela J."/>
            <person name="Siena L.A."/>
            <person name="Pessino S.C."/>
            <person name="Combes M.C."/>
            <person name="Mariac C."/>
            <person name="Albertini E."/>
            <person name="Pupilli F."/>
            <person name="Ortiz J.P.A."/>
            <person name="Leblanc O."/>
        </authorList>
    </citation>
    <scope>NUCLEOTIDE SEQUENCE [LARGE SCALE GENOMIC DNA]</scope>
    <source>
        <strain evidence="8">R1</strain>
        <tissue evidence="8">Leaf</tissue>
    </source>
</reference>
<evidence type="ECO:0000256" key="4">
    <source>
        <dbReference type="ARBA" id="ARBA00022989"/>
    </source>
</evidence>
<dbReference type="InterPro" id="IPR039357">
    <property type="entry name" value="SRD5A/TECR"/>
</dbReference>
<protein>
    <recommendedName>
        <fullName evidence="7">3-oxo-5-alpha-steroid 4-dehydrogenase C-terminal domain-containing protein</fullName>
    </recommendedName>
</protein>
<organism evidence="8 9">
    <name type="scientific">Paspalum notatum var. saurae</name>
    <dbReference type="NCBI Taxonomy" id="547442"/>
    <lineage>
        <taxon>Eukaryota</taxon>
        <taxon>Viridiplantae</taxon>
        <taxon>Streptophyta</taxon>
        <taxon>Embryophyta</taxon>
        <taxon>Tracheophyta</taxon>
        <taxon>Spermatophyta</taxon>
        <taxon>Magnoliopsida</taxon>
        <taxon>Liliopsida</taxon>
        <taxon>Poales</taxon>
        <taxon>Poaceae</taxon>
        <taxon>PACMAD clade</taxon>
        <taxon>Panicoideae</taxon>
        <taxon>Andropogonodae</taxon>
        <taxon>Paspaleae</taxon>
        <taxon>Paspalinae</taxon>
        <taxon>Paspalum</taxon>
    </lineage>
</organism>
<dbReference type="Pfam" id="PF02544">
    <property type="entry name" value="Steroid_dh"/>
    <property type="match status" value="1"/>
</dbReference>
<dbReference type="GO" id="GO:0016132">
    <property type="term" value="P:brassinosteroid biosynthetic process"/>
    <property type="evidence" value="ECO:0007669"/>
    <property type="project" value="TreeGrafter"/>
</dbReference>
<dbReference type="GO" id="GO:0016020">
    <property type="term" value="C:membrane"/>
    <property type="evidence" value="ECO:0007669"/>
    <property type="project" value="UniProtKB-SubCell"/>
</dbReference>
<dbReference type="PANTHER" id="PTHR10556">
    <property type="entry name" value="3-OXO-5-ALPHA-STEROID 4-DEHYDROGENASE"/>
    <property type="match status" value="1"/>
</dbReference>
<evidence type="ECO:0000256" key="1">
    <source>
        <dbReference type="ARBA" id="ARBA00004141"/>
    </source>
</evidence>
<keyword evidence="3 6" id="KW-0812">Transmembrane</keyword>
<evidence type="ECO:0000256" key="5">
    <source>
        <dbReference type="ARBA" id="ARBA00023136"/>
    </source>
</evidence>
<dbReference type="EMBL" id="CP144753">
    <property type="protein sequence ID" value="WVZ91939.1"/>
    <property type="molecule type" value="Genomic_DNA"/>
</dbReference>
<keyword evidence="9" id="KW-1185">Reference proteome</keyword>
<comment type="similarity">
    <text evidence="2">Belongs to the steroid 5-alpha reductase family.</text>
</comment>
<comment type="subcellular location">
    <subcellularLocation>
        <location evidence="1">Membrane</location>
        <topology evidence="1">Multi-pass membrane protein</topology>
    </subcellularLocation>
</comment>
<evidence type="ECO:0000313" key="9">
    <source>
        <dbReference type="Proteomes" id="UP001341281"/>
    </source>
</evidence>
<proteinExistence type="inferred from homology"/>
<evidence type="ECO:0000313" key="8">
    <source>
        <dbReference type="EMBL" id="WVZ91939.1"/>
    </source>
</evidence>
<gene>
    <name evidence="8" type="ORF">U9M48_038048</name>
</gene>
<feature type="transmembrane region" description="Helical" evidence="6">
    <location>
        <begin position="18"/>
        <end position="35"/>
    </location>
</feature>
<keyword evidence="4 6" id="KW-1133">Transmembrane helix</keyword>
<keyword evidence="5 6" id="KW-0472">Membrane</keyword>
<dbReference type="Gene3D" id="1.20.120.1630">
    <property type="match status" value="1"/>
</dbReference>
<dbReference type="InterPro" id="IPR001104">
    <property type="entry name" value="3-oxo-5_a-steroid_4-DH_C"/>
</dbReference>
<feature type="domain" description="3-oxo-5-alpha-steroid 4-dehydrogenase C-terminal" evidence="7">
    <location>
        <begin position="106"/>
        <end position="254"/>
    </location>
</feature>
<dbReference type="PROSITE" id="PS50244">
    <property type="entry name" value="S5A_REDUCTASE"/>
    <property type="match status" value="1"/>
</dbReference>
<dbReference type="GO" id="GO:0016627">
    <property type="term" value="F:oxidoreductase activity, acting on the CH-CH group of donors"/>
    <property type="evidence" value="ECO:0007669"/>
    <property type="project" value="InterPro"/>
</dbReference>
<evidence type="ECO:0000256" key="2">
    <source>
        <dbReference type="ARBA" id="ARBA00007742"/>
    </source>
</evidence>
<accession>A0AAQ3UHR0</accession>
<sequence>MMADVDAVVGDTVFERCLLALYLISPLTVLALRFVSAPYSKLSRLGWGPALPAPLTWFLMESPTLWLPPLVLPAALQPAHRVPLCPPHVGPPAPPRPARLCRSPAPVSLLITACAFGFSLLNAYEQAHSFALHTGRPASLLNRARCLIGLALFVWGMQTNIEVDKELLRLKEAGDGYKIPRGGWFDLVTCRNYFGEAVEWLGYALIAWTPATWAFVLYTCANMGPRATDHHSWYVQQFGNEYPLSRKAFIPYIY</sequence>
<evidence type="ECO:0000256" key="6">
    <source>
        <dbReference type="SAM" id="Phobius"/>
    </source>
</evidence>
<evidence type="ECO:0000259" key="7">
    <source>
        <dbReference type="Pfam" id="PF02544"/>
    </source>
</evidence>
<dbReference type="PANTHER" id="PTHR10556:SF43">
    <property type="entry name" value="STEROID 5-ALPHA-REDUCTASE DET2"/>
    <property type="match status" value="1"/>
</dbReference>
<dbReference type="Proteomes" id="UP001341281">
    <property type="component" value="Chromosome 09"/>
</dbReference>
<dbReference type="AlphaFoldDB" id="A0AAQ3UHR0"/>
<name>A0AAQ3UHR0_PASNO</name>